<dbReference type="InterPro" id="IPR041908">
    <property type="entry name" value="CtsR_C_sf"/>
</dbReference>
<dbReference type="Pfam" id="PF17727">
    <property type="entry name" value="CtsR_C"/>
    <property type="match status" value="1"/>
</dbReference>
<comment type="similarity">
    <text evidence="1 8">Belongs to the CtsR family.</text>
</comment>
<keyword evidence="4 8" id="KW-0805">Transcription regulation</keyword>
<dbReference type="AlphaFoldDB" id="A0A1G7SUU7"/>
<name>A0A1G7SUU7_9LACT</name>
<keyword evidence="5" id="KW-0346">Stress response</keyword>
<organism evidence="11 12">
    <name type="scientific">Facklamia miroungae</name>
    <dbReference type="NCBI Taxonomy" id="120956"/>
    <lineage>
        <taxon>Bacteria</taxon>
        <taxon>Bacillati</taxon>
        <taxon>Bacillota</taxon>
        <taxon>Bacilli</taxon>
        <taxon>Lactobacillales</taxon>
        <taxon>Aerococcaceae</taxon>
        <taxon>Facklamia</taxon>
    </lineage>
</organism>
<keyword evidence="3 8" id="KW-0678">Repressor</keyword>
<gene>
    <name evidence="11" type="ORF">SAMN05421791_104143</name>
</gene>
<evidence type="ECO:0000313" key="12">
    <source>
        <dbReference type="Proteomes" id="UP000199708"/>
    </source>
</evidence>
<evidence type="ECO:0000256" key="5">
    <source>
        <dbReference type="ARBA" id="ARBA00023016"/>
    </source>
</evidence>
<dbReference type="RefSeq" id="WP_090289816.1">
    <property type="nucleotide sequence ID" value="NZ_FNCK01000004.1"/>
</dbReference>
<evidence type="ECO:0000256" key="1">
    <source>
        <dbReference type="ARBA" id="ARBA00010189"/>
    </source>
</evidence>
<dbReference type="Proteomes" id="UP000199708">
    <property type="component" value="Unassembled WGS sequence"/>
</dbReference>
<keyword evidence="6 8" id="KW-0238">DNA-binding</keyword>
<evidence type="ECO:0000313" key="11">
    <source>
        <dbReference type="EMBL" id="SDG26060.1"/>
    </source>
</evidence>
<evidence type="ECO:0000259" key="9">
    <source>
        <dbReference type="Pfam" id="PF05848"/>
    </source>
</evidence>
<dbReference type="InterPro" id="IPR008463">
    <property type="entry name" value="CtsR"/>
</dbReference>
<evidence type="ECO:0000256" key="6">
    <source>
        <dbReference type="ARBA" id="ARBA00023125"/>
    </source>
</evidence>
<feature type="domain" description="CtsR N-terminal HTH" evidence="9">
    <location>
        <begin position="5"/>
        <end position="74"/>
    </location>
</feature>
<evidence type="ECO:0000256" key="3">
    <source>
        <dbReference type="ARBA" id="ARBA00022491"/>
    </source>
</evidence>
<reference evidence="11 12" key="1">
    <citation type="submission" date="2016-10" db="EMBL/GenBank/DDBJ databases">
        <authorList>
            <person name="de Groot N.N."/>
        </authorList>
    </citation>
    <scope>NUCLEOTIDE SEQUENCE [LARGE SCALE GENOMIC DNA]</scope>
    <source>
        <strain evidence="11 12">ATCC BAA-466</strain>
    </source>
</reference>
<dbReference type="Gene3D" id="3.30.56.130">
    <property type="entry name" value="Transcriptional regulator CtsR, winged HTH domain"/>
    <property type="match status" value="1"/>
</dbReference>
<evidence type="ECO:0000256" key="4">
    <source>
        <dbReference type="ARBA" id="ARBA00023015"/>
    </source>
</evidence>
<accession>A0A1G7SUU7</accession>
<keyword evidence="12" id="KW-1185">Reference proteome</keyword>
<dbReference type="FunFam" id="3.30.56.130:FF:000001">
    <property type="entry name" value="Transcriptional regulator CtsR"/>
    <property type="match status" value="1"/>
</dbReference>
<dbReference type="PIRSF" id="PIRSF010607">
    <property type="entry name" value="Txn_repr_CtsR"/>
    <property type="match status" value="1"/>
</dbReference>
<dbReference type="GO" id="GO:0003677">
    <property type="term" value="F:DNA binding"/>
    <property type="evidence" value="ECO:0007669"/>
    <property type="project" value="UniProtKB-UniRule"/>
</dbReference>
<dbReference type="GO" id="GO:0006355">
    <property type="term" value="P:regulation of DNA-templated transcription"/>
    <property type="evidence" value="ECO:0007669"/>
    <property type="project" value="UniProtKB-UniRule"/>
</dbReference>
<dbReference type="InterPro" id="IPR041473">
    <property type="entry name" value="CtsR_C"/>
</dbReference>
<dbReference type="InterPro" id="IPR041902">
    <property type="entry name" value="CtsR_N_sf"/>
</dbReference>
<feature type="domain" description="CtsR C-terminal dimerization" evidence="10">
    <location>
        <begin position="82"/>
        <end position="147"/>
    </location>
</feature>
<dbReference type="STRING" id="120956.SAMN05421791_104143"/>
<evidence type="ECO:0000256" key="2">
    <source>
        <dbReference type="ARBA" id="ARBA00014129"/>
    </source>
</evidence>
<evidence type="ECO:0000256" key="8">
    <source>
        <dbReference type="PIRNR" id="PIRNR010607"/>
    </source>
</evidence>
<dbReference type="OrthoDB" id="1680813at2"/>
<dbReference type="Gene3D" id="1.10.1200.150">
    <property type="entry name" value="Transcriptional regulator CtsR, C-terminal domain"/>
    <property type="match status" value="1"/>
</dbReference>
<sequence length="163" mass="18665">MSRRNMSDIIEAYLKSFLQDAEHVEIKRSDIADQFDCVPSQINYVINTRFTQEHGYLVESKRGGGGYIRILKIQLTSDADEVASMLDLIGNQISYRNGVNIIETLIEREIITQREGRLILSVIEKSVLHAISNQDQAARAMLLKTFLHQLRYELTSQASNEDY</sequence>
<evidence type="ECO:0000256" key="7">
    <source>
        <dbReference type="ARBA" id="ARBA00023163"/>
    </source>
</evidence>
<dbReference type="InterPro" id="IPR040465">
    <property type="entry name" value="CtsR_N"/>
</dbReference>
<evidence type="ECO:0000259" key="10">
    <source>
        <dbReference type="Pfam" id="PF17727"/>
    </source>
</evidence>
<keyword evidence="7 8" id="KW-0804">Transcription</keyword>
<dbReference type="EMBL" id="FNCK01000004">
    <property type="protein sequence ID" value="SDG26060.1"/>
    <property type="molecule type" value="Genomic_DNA"/>
</dbReference>
<protein>
    <recommendedName>
        <fullName evidence="2 8">Transcriptional regulator CtsR</fullName>
    </recommendedName>
</protein>
<proteinExistence type="inferred from homology"/>
<dbReference type="Pfam" id="PF05848">
    <property type="entry name" value="CtsR"/>
    <property type="match status" value="1"/>
</dbReference>